<dbReference type="EMBL" id="NBTX02000004">
    <property type="protein sequence ID" value="PNL60431.1"/>
    <property type="molecule type" value="Genomic_DNA"/>
</dbReference>
<dbReference type="RefSeq" id="WP_058388600.1">
    <property type="nucleotide sequence ID" value="NZ_CBCRWC010000054.1"/>
</dbReference>
<evidence type="ECO:0000256" key="1">
    <source>
        <dbReference type="SAM" id="SignalP"/>
    </source>
</evidence>
<dbReference type="SUPFAM" id="SSF159501">
    <property type="entry name" value="EreA/ChaN-like"/>
    <property type="match status" value="1"/>
</dbReference>
<keyword evidence="1" id="KW-0732">Signal</keyword>
<organism evidence="2 3">
    <name type="scientific">Legionella anisa</name>
    <dbReference type="NCBI Taxonomy" id="28082"/>
    <lineage>
        <taxon>Bacteria</taxon>
        <taxon>Pseudomonadati</taxon>
        <taxon>Pseudomonadota</taxon>
        <taxon>Gammaproteobacteria</taxon>
        <taxon>Legionellales</taxon>
        <taxon>Legionellaceae</taxon>
        <taxon>Legionella</taxon>
    </lineage>
</organism>
<feature type="chain" id="PRO_5043600725" description="Haem-binding uptake Tiki superfamily ChaN domain-containing protein" evidence="1">
    <location>
        <begin position="21"/>
        <end position="410"/>
    </location>
</feature>
<evidence type="ECO:0000313" key="2">
    <source>
        <dbReference type="EMBL" id="PNL60431.1"/>
    </source>
</evidence>
<dbReference type="AlphaFoldDB" id="A0AAX0WPT5"/>
<evidence type="ECO:0000313" key="3">
    <source>
        <dbReference type="Proteomes" id="UP000192511"/>
    </source>
</evidence>
<proteinExistence type="predicted"/>
<name>A0AAX0WPT5_9GAMM</name>
<dbReference type="CDD" id="cd14729">
    <property type="entry name" value="RtxA-like"/>
    <property type="match status" value="1"/>
</dbReference>
<dbReference type="Proteomes" id="UP000192511">
    <property type="component" value="Unassembled WGS sequence"/>
</dbReference>
<dbReference type="Gene3D" id="3.40.50.11550">
    <property type="match status" value="1"/>
</dbReference>
<keyword evidence="3" id="KW-1185">Reference proteome</keyword>
<evidence type="ECO:0008006" key="4">
    <source>
        <dbReference type="Google" id="ProtNLM"/>
    </source>
</evidence>
<sequence length="410" mass="46823">MKLLYLFLGVLLLGGGVAQTEEALDTEKFSGVLKSYFSSVSPVLSKKPIERTRDLFEEPFIVGECHSHISPKKFLIENMKKMKQNGYEVLFMEHLFYDTNQKDLDEFFKTGKMSTELINQLREMNQHGLGYSFGPSSKITSSLWKNNDYVAVLHAAREAGIRVVGIDISTVYRSQKIGIDNQQLDNTRIRYMNYTAAQIMKREIGFLSKGKKWCGFMGNTHVSTFENTPGVAELLDARSVYVFDQPQWTNSTQPFKGCVDCNGEYIYSSGRAIFKGDAIYELDPRVDTSLFEHPTAIYKEKLAQVAQPKTKLTSDDIELAIKYFSRLEVTELGKLFGFKTSELDSSYHMVQKITPVNPQKTIEESNTFSFIIENNYSHMESYTVYLSKDQILSFSAKQKEIDLQNYKPSN</sequence>
<feature type="signal peptide" evidence="1">
    <location>
        <begin position="1"/>
        <end position="20"/>
    </location>
</feature>
<accession>A0AAX0WPT5</accession>
<comment type="caution">
    <text evidence="2">The sequence shown here is derived from an EMBL/GenBank/DDBJ whole genome shotgun (WGS) entry which is preliminary data.</text>
</comment>
<protein>
    <recommendedName>
        <fullName evidence="4">Haem-binding uptake Tiki superfamily ChaN domain-containing protein</fullName>
    </recommendedName>
</protein>
<reference evidence="2" key="1">
    <citation type="submission" date="2017-12" db="EMBL/GenBank/DDBJ databases">
        <title>FDA dAtabase for Regulatory Grade micrObial Sequences (FDA-ARGOS): Supporting development and validation of Infectious Disease Dx tests.</title>
        <authorList>
            <person name="Kerrigan L."/>
            <person name="Tallon L.J."/>
            <person name="Sadzewicz L."/>
            <person name="Sengamalay N."/>
            <person name="Ott S."/>
            <person name="Godinez A."/>
            <person name="Nagaraj S."/>
            <person name="Vavikolanu K."/>
            <person name="Vyas G."/>
            <person name="Nadendla S."/>
            <person name="Aluvathingal J."/>
            <person name="Sichtig H."/>
        </authorList>
    </citation>
    <scope>NUCLEOTIDE SEQUENCE [LARGE SCALE GENOMIC DNA]</scope>
    <source>
        <strain evidence="2">FDAARGOS_200</strain>
    </source>
</reference>
<gene>
    <name evidence="2" type="ORF">A6J39_003975</name>
</gene>